<name>E1R6Y7_SEDSS</name>
<evidence type="ECO:0000313" key="1">
    <source>
        <dbReference type="EMBL" id="ADK81314.1"/>
    </source>
</evidence>
<proteinExistence type="predicted"/>
<reference evidence="1 2" key="1">
    <citation type="journal article" date="2010" name="Stand. Genomic Sci.">
        <title>Complete genome sequence of Spirochaeta smaragdinae type strain (SEBR 4228).</title>
        <authorList>
            <person name="Mavromatis K."/>
            <person name="Yasawong M."/>
            <person name="Chertkov O."/>
            <person name="Lapidus A."/>
            <person name="Lucas S."/>
            <person name="Nolan M."/>
            <person name="Del Rio T.G."/>
            <person name="Tice H."/>
            <person name="Cheng J.F."/>
            <person name="Pitluck S."/>
            <person name="Liolios K."/>
            <person name="Ivanova N."/>
            <person name="Tapia R."/>
            <person name="Han C."/>
            <person name="Bruce D."/>
            <person name="Goodwin L."/>
            <person name="Pati A."/>
            <person name="Chen A."/>
            <person name="Palaniappan K."/>
            <person name="Land M."/>
            <person name="Hauser L."/>
            <person name="Chang Y.J."/>
            <person name="Jeffries C.D."/>
            <person name="Detter J.C."/>
            <person name="Rohde M."/>
            <person name="Brambilla E."/>
            <person name="Spring S."/>
            <person name="Goker M."/>
            <person name="Sikorski J."/>
            <person name="Woyke T."/>
            <person name="Bristow J."/>
            <person name="Eisen J.A."/>
            <person name="Markowitz V."/>
            <person name="Hugenholtz P."/>
            <person name="Klenk H.P."/>
            <person name="Kyrpides N.C."/>
        </authorList>
    </citation>
    <scope>NUCLEOTIDE SEQUENCE [LARGE SCALE GENOMIC DNA]</scope>
    <source>
        <strain evidence="2">DSM 11293 / JCM 15392 / SEBR 4228</strain>
    </source>
</reference>
<protein>
    <submittedName>
        <fullName evidence="1">CopG family protein</fullName>
    </submittedName>
</protein>
<dbReference type="HOGENOM" id="CLU_185923_0_0_12"/>
<dbReference type="STRING" id="573413.Spirs_2194"/>
<dbReference type="RefSeq" id="WP_013254777.1">
    <property type="nucleotide sequence ID" value="NC_014364.1"/>
</dbReference>
<evidence type="ECO:0000313" key="2">
    <source>
        <dbReference type="Proteomes" id="UP000002318"/>
    </source>
</evidence>
<gene>
    <name evidence="1" type="ordered locus">Spirs_2194</name>
</gene>
<dbReference type="Proteomes" id="UP000002318">
    <property type="component" value="Chromosome"/>
</dbReference>
<organism evidence="1 2">
    <name type="scientific">Sediminispirochaeta smaragdinae (strain DSM 11293 / JCM 15392 / SEBR 4228)</name>
    <name type="common">Spirochaeta smaragdinae</name>
    <dbReference type="NCBI Taxonomy" id="573413"/>
    <lineage>
        <taxon>Bacteria</taxon>
        <taxon>Pseudomonadati</taxon>
        <taxon>Spirochaetota</taxon>
        <taxon>Spirochaetia</taxon>
        <taxon>Spirochaetales</taxon>
        <taxon>Spirochaetaceae</taxon>
        <taxon>Sediminispirochaeta</taxon>
    </lineage>
</organism>
<dbReference type="AlphaFoldDB" id="E1R6Y7"/>
<dbReference type="EMBL" id="CP002116">
    <property type="protein sequence ID" value="ADK81314.1"/>
    <property type="molecule type" value="Genomic_DNA"/>
</dbReference>
<keyword evidence="2" id="KW-1185">Reference proteome</keyword>
<dbReference type="eggNOG" id="COG5304">
    <property type="taxonomic scope" value="Bacteria"/>
</dbReference>
<accession>E1R6Y7</accession>
<dbReference type="KEGG" id="ssm:Spirs_2194"/>
<sequence>MKNEVTYEKAPEDIRQGLLAAKEVEDVLPPPELLIPREETKKITITLSKKSIDFFKQISEETNTPYQQMIRKVLDTYTDHYAK</sequence>